<sequence length="188" mass="20666">MAPKIRSNPINIAPFVDVLLVLFVILVVAARFDGPGKDEIQKLNATIEALKGQIVLLKNTSKPKVVEKIIATPTASKVETKVVTKTVEVEDTQRINDLQGRVRELEAALVESKKRSESFDRGGGSGANIIFGTEGRITVNGVVVSEDFVYSLVRTISPDINIQWRGRGLEAADRFKEYVKQIGYGDKK</sequence>
<dbReference type="AlphaFoldDB" id="E4U3L5"/>
<dbReference type="HOGENOM" id="CLU_1440381_0_0_7"/>
<keyword evidence="1" id="KW-1133">Transmembrane helix</keyword>
<keyword evidence="1" id="KW-0472">Membrane</keyword>
<keyword evidence="2" id="KW-0614">Plasmid</keyword>
<feature type="transmembrane region" description="Helical" evidence="1">
    <location>
        <begin position="12"/>
        <end position="32"/>
    </location>
</feature>
<evidence type="ECO:0000313" key="3">
    <source>
        <dbReference type="Proteomes" id="UP000008721"/>
    </source>
</evidence>
<proteinExistence type="predicted"/>
<dbReference type="RefSeq" id="WP_013449893.1">
    <property type="nucleotide sequence ID" value="NC_014754.1"/>
</dbReference>
<keyword evidence="1" id="KW-0812">Transmembrane</keyword>
<keyword evidence="3" id="KW-1185">Reference proteome</keyword>
<protein>
    <submittedName>
        <fullName evidence="2">Uncharacterized protein</fullName>
    </submittedName>
</protein>
<accession>E4U3L5</accession>
<dbReference type="KEGG" id="sku:Sulku_2628"/>
<reference evidence="2 3" key="1">
    <citation type="journal article" date="2012" name="Stand. Genomic Sci.">
        <title>Complete genome sequence of the sulfur compounds oxidizing chemolithoautotroph Sulfuricurvum kujiense type strain (YK-1(T)).</title>
        <authorList>
            <person name="Han C."/>
            <person name="Kotsyurbenko O."/>
            <person name="Chertkov O."/>
            <person name="Held B."/>
            <person name="Lapidus A."/>
            <person name="Nolan M."/>
            <person name="Lucas S."/>
            <person name="Hammon N."/>
            <person name="Deshpande S."/>
            <person name="Cheng J.F."/>
            <person name="Tapia R."/>
            <person name="Goodwin L.A."/>
            <person name="Pitluck S."/>
            <person name="Liolios K."/>
            <person name="Pagani I."/>
            <person name="Ivanova N."/>
            <person name="Mavromatis K."/>
            <person name="Mikhailova N."/>
            <person name="Pati A."/>
            <person name="Chen A."/>
            <person name="Palaniappan K."/>
            <person name="Land M."/>
            <person name="Hauser L."/>
            <person name="Chang Y.J."/>
            <person name="Jeffries C.D."/>
            <person name="Brambilla E.M."/>
            <person name="Rohde M."/>
            <person name="Spring S."/>
            <person name="Sikorski J."/>
            <person name="Goker M."/>
            <person name="Woyke T."/>
            <person name="Bristow J."/>
            <person name="Eisen J.A."/>
            <person name="Markowitz V."/>
            <person name="Hugenholtz P."/>
            <person name="Kyrpides N.C."/>
            <person name="Klenk H.P."/>
            <person name="Detter J.C."/>
        </authorList>
    </citation>
    <scope>NUCLEOTIDE SEQUENCE [LARGE SCALE GENOMIC DNA]</scope>
    <source>
        <strain evidence="3">ATCC BAA-921 / DSM 16994 / JCM 11577 / YK-1</strain>
    </source>
</reference>
<name>E4U3L5_SULKY</name>
<evidence type="ECO:0000313" key="2">
    <source>
        <dbReference type="EMBL" id="ADR35281.1"/>
    </source>
</evidence>
<geneLocation type="plasmid" evidence="2 3">
    <name>pSULKU01</name>
</geneLocation>
<organism evidence="2 3">
    <name type="scientific">Sulfuricurvum kujiense (strain ATCC BAA-921 / DSM 16994 / JCM 11577 / YK-1)</name>
    <dbReference type="NCBI Taxonomy" id="709032"/>
    <lineage>
        <taxon>Bacteria</taxon>
        <taxon>Pseudomonadati</taxon>
        <taxon>Campylobacterota</taxon>
        <taxon>Epsilonproteobacteria</taxon>
        <taxon>Campylobacterales</taxon>
        <taxon>Sulfurimonadaceae</taxon>
        <taxon>Sulfuricurvum</taxon>
    </lineage>
</organism>
<evidence type="ECO:0000256" key="1">
    <source>
        <dbReference type="SAM" id="Phobius"/>
    </source>
</evidence>
<gene>
    <name evidence="2" type="ordered locus">Sulku_2628</name>
</gene>
<dbReference type="Proteomes" id="UP000008721">
    <property type="component" value="Plasmid pSULKU01"/>
</dbReference>
<dbReference type="EMBL" id="CP002356">
    <property type="protein sequence ID" value="ADR35281.1"/>
    <property type="molecule type" value="Genomic_DNA"/>
</dbReference>